<accession>A0A6P2CXE3</accession>
<proteinExistence type="predicted"/>
<feature type="region of interest" description="Disordered" evidence="1">
    <location>
        <begin position="91"/>
        <end position="113"/>
    </location>
</feature>
<feature type="region of interest" description="Disordered" evidence="1">
    <location>
        <begin position="34"/>
        <end position="57"/>
    </location>
</feature>
<sequence length="219" mass="25048">MSVRRLRIFSRACYCSVRNWRDYLKQRYVESAEPLAEDVDDPDSSGTAPIHGTDPNERTAFSAEMKRELDAAINVSDWAIDCYAYGELEDDEGHEDKGHKNEDQEDEDDWDRWDRKDEDREERFDHHSYVSARWIQANLLRDIFGNPFRPAAFSPSWRTSTVIALAAQMYESRDFGAMPILADALQDAGCDSADVLDHCRGEGPHVRGCWLVDLVLGKG</sequence>
<name>A0A6P2CXE3_9BACT</name>
<dbReference type="Proteomes" id="UP000464178">
    <property type="component" value="Chromosome"/>
</dbReference>
<gene>
    <name evidence="2" type="ORF">SOIL9_44570</name>
</gene>
<dbReference type="KEGG" id="gms:SOIL9_44570"/>
<evidence type="ECO:0000313" key="3">
    <source>
        <dbReference type="Proteomes" id="UP000464178"/>
    </source>
</evidence>
<evidence type="ECO:0000313" key="2">
    <source>
        <dbReference type="EMBL" id="VTR93257.1"/>
    </source>
</evidence>
<keyword evidence="3" id="KW-1185">Reference proteome</keyword>
<organism evidence="2 3">
    <name type="scientific">Gemmata massiliana</name>
    <dbReference type="NCBI Taxonomy" id="1210884"/>
    <lineage>
        <taxon>Bacteria</taxon>
        <taxon>Pseudomonadati</taxon>
        <taxon>Planctomycetota</taxon>
        <taxon>Planctomycetia</taxon>
        <taxon>Gemmatales</taxon>
        <taxon>Gemmataceae</taxon>
        <taxon>Gemmata</taxon>
    </lineage>
</organism>
<dbReference type="EMBL" id="LR593886">
    <property type="protein sequence ID" value="VTR93257.1"/>
    <property type="molecule type" value="Genomic_DNA"/>
</dbReference>
<protein>
    <submittedName>
        <fullName evidence="2">Uncharacterized protein</fullName>
    </submittedName>
</protein>
<evidence type="ECO:0000256" key="1">
    <source>
        <dbReference type="SAM" id="MobiDB-lite"/>
    </source>
</evidence>
<dbReference type="AlphaFoldDB" id="A0A6P2CXE3"/>
<reference evidence="2 3" key="1">
    <citation type="submission" date="2019-05" db="EMBL/GenBank/DDBJ databases">
        <authorList>
            <consortium name="Science for Life Laboratories"/>
        </authorList>
    </citation>
    <scope>NUCLEOTIDE SEQUENCE [LARGE SCALE GENOMIC DNA]</scope>
    <source>
        <strain evidence="2">Soil9</strain>
    </source>
</reference>